<dbReference type="InterPro" id="IPR013137">
    <property type="entry name" value="Znf_TFIIB"/>
</dbReference>
<dbReference type="InterPro" id="IPR013150">
    <property type="entry name" value="TFIIB_cyclin"/>
</dbReference>
<dbReference type="EMBL" id="LN721430">
    <property type="protein sequence ID" value="CEP09336.1"/>
    <property type="molecule type" value="Genomic_DNA"/>
</dbReference>
<dbReference type="STRING" id="35722.A0A0B7MTH0"/>
<dbReference type="GO" id="GO:0008270">
    <property type="term" value="F:zinc ion binding"/>
    <property type="evidence" value="ECO:0007669"/>
    <property type="project" value="UniProtKB-KW"/>
</dbReference>
<dbReference type="FunFam" id="1.10.472.10:FF:000141">
    <property type="entry name" value="Transcription initiation factor IIB"/>
    <property type="match status" value="1"/>
</dbReference>
<dbReference type="PANTHER" id="PTHR11618:SF13">
    <property type="entry name" value="TRANSCRIPTION INITIATION FACTOR IIB"/>
    <property type="match status" value="1"/>
</dbReference>
<protein>
    <recommendedName>
        <fullName evidence="2">Transcription initiation factor IIB</fullName>
    </recommendedName>
    <alternativeName>
        <fullName evidence="6">General transcription factor TFIIB</fullName>
    </alternativeName>
</protein>
<dbReference type="FunFam" id="1.10.472.170:FF:000001">
    <property type="entry name" value="Transcription initiation factor IIB"/>
    <property type="match status" value="1"/>
</dbReference>
<feature type="domain" description="TFIIB-type" evidence="10">
    <location>
        <begin position="30"/>
        <end position="63"/>
    </location>
</feature>
<dbReference type="AlphaFoldDB" id="A0A0B7MTH0"/>
<dbReference type="Gene3D" id="1.10.472.10">
    <property type="entry name" value="Cyclin-like"/>
    <property type="match status" value="1"/>
</dbReference>
<proteinExistence type="inferred from homology"/>
<dbReference type="GO" id="GO:0016251">
    <property type="term" value="F:RNA polymerase II general transcription initiation factor activity"/>
    <property type="evidence" value="ECO:0007669"/>
    <property type="project" value="TreeGrafter"/>
</dbReference>
<evidence type="ECO:0000256" key="8">
    <source>
        <dbReference type="ARBA" id="ARBA00066213"/>
    </source>
</evidence>
<evidence type="ECO:0000256" key="2">
    <source>
        <dbReference type="ARBA" id="ARBA00013932"/>
    </source>
</evidence>
<reference evidence="11 12" key="1">
    <citation type="submission" date="2014-09" db="EMBL/GenBank/DDBJ databases">
        <authorList>
            <person name="Ellenberger Sabrina"/>
        </authorList>
    </citation>
    <scope>NUCLEOTIDE SEQUENCE [LARGE SCALE GENOMIC DNA]</scope>
    <source>
        <strain evidence="11 12">CBS 412.66</strain>
    </source>
</reference>
<accession>A0A0B7MTH0</accession>
<keyword evidence="3" id="KW-0677">Repeat</keyword>
<dbReference type="GO" id="GO:0005634">
    <property type="term" value="C:nucleus"/>
    <property type="evidence" value="ECO:0007669"/>
    <property type="project" value="TreeGrafter"/>
</dbReference>
<comment type="subunit">
    <text evidence="8">Associates with TFIID-IIA (DA complex) to form TFIID-IIA-IIB (DAB-complex) which is then recognized by polymerase II.</text>
</comment>
<dbReference type="FunFam" id="2.20.25.10:FF:000036">
    <property type="entry name" value="Transcription initiation factor IIB"/>
    <property type="match status" value="1"/>
</dbReference>
<dbReference type="OrthoDB" id="25790at2759"/>
<dbReference type="Pfam" id="PF08271">
    <property type="entry name" value="Zn_Ribbon_TF"/>
    <property type="match status" value="1"/>
</dbReference>
<dbReference type="Proteomes" id="UP000054107">
    <property type="component" value="Unassembled WGS sequence"/>
</dbReference>
<keyword evidence="4" id="KW-0805">Transcription regulation</keyword>
<evidence type="ECO:0000256" key="7">
    <source>
        <dbReference type="ARBA" id="ARBA00056616"/>
    </source>
</evidence>
<evidence type="ECO:0000256" key="4">
    <source>
        <dbReference type="ARBA" id="ARBA00023015"/>
    </source>
</evidence>
<organism evidence="11 12">
    <name type="scientific">Parasitella parasitica</name>
    <dbReference type="NCBI Taxonomy" id="35722"/>
    <lineage>
        <taxon>Eukaryota</taxon>
        <taxon>Fungi</taxon>
        <taxon>Fungi incertae sedis</taxon>
        <taxon>Mucoromycota</taxon>
        <taxon>Mucoromycotina</taxon>
        <taxon>Mucoromycetes</taxon>
        <taxon>Mucorales</taxon>
        <taxon>Mucorineae</taxon>
        <taxon>Mucoraceae</taxon>
        <taxon>Parasitella</taxon>
    </lineage>
</organism>
<sequence>MTTAIPFPLRVDPHLKDEGKPKQFQPNLNVKLVCPDCRVEPPSIVEEFASGDLVCGDCGLVLGDRIIDTRSEWRTFANDEGDDPSRVGAAANPLLDGNQLDTVISRRDGGSGTAKDLNKVHGRATAVKGERNLVQAYKEISAMCDSISLSKIVSDTAKQLYKRVEDEKLLRGKSSDAIIAACIFIACRQEKVGRTFREICALTRVPKKEIGRCYKSLQAKLQTNTTIMNSEDLMLRFCSNLQLPNYVQKAGIDLVKRAKEVGTLAGKSPISVAAACIYLVSYLYRQPKSTRDIAHVAGVSEVTIKSAYKSLYAEKDSLVDLDSLRAKPNGEGLSFEDLALP</sequence>
<dbReference type="InterPro" id="IPR036915">
    <property type="entry name" value="Cyclin-like_sf"/>
</dbReference>
<comment type="function">
    <text evidence="7">General factor that plays a major role in the activation of eukaryotic genes transcribed by RNA polymerase II.</text>
</comment>
<evidence type="ECO:0000256" key="1">
    <source>
        <dbReference type="ARBA" id="ARBA00010857"/>
    </source>
</evidence>
<dbReference type="CDD" id="cd20551">
    <property type="entry name" value="CYCLIN_TFIIB_rpt1"/>
    <property type="match status" value="1"/>
</dbReference>
<dbReference type="PRINTS" id="PR00685">
    <property type="entry name" value="TIFACTORIIB"/>
</dbReference>
<keyword evidence="9" id="KW-0479">Metal-binding</keyword>
<dbReference type="SMART" id="SM00385">
    <property type="entry name" value="CYCLIN"/>
    <property type="match status" value="2"/>
</dbReference>
<keyword evidence="9" id="KW-0863">Zinc-finger</keyword>
<comment type="similarity">
    <text evidence="1">Belongs to the TFIIB family.</text>
</comment>
<evidence type="ECO:0000313" key="12">
    <source>
        <dbReference type="Proteomes" id="UP000054107"/>
    </source>
</evidence>
<dbReference type="PROSITE" id="PS00782">
    <property type="entry name" value="TFIIB"/>
    <property type="match status" value="1"/>
</dbReference>
<keyword evidence="5" id="KW-0804">Transcription</keyword>
<keyword evidence="12" id="KW-1185">Reference proteome</keyword>
<dbReference type="Gene3D" id="1.10.472.170">
    <property type="match status" value="1"/>
</dbReference>
<dbReference type="PANTHER" id="PTHR11618">
    <property type="entry name" value="TRANSCRIPTION INITIATION FACTOR IIB-RELATED"/>
    <property type="match status" value="1"/>
</dbReference>
<dbReference type="InterPro" id="IPR013763">
    <property type="entry name" value="Cyclin-like_dom"/>
</dbReference>
<dbReference type="GO" id="GO:0097550">
    <property type="term" value="C:transcription preinitiation complex"/>
    <property type="evidence" value="ECO:0007669"/>
    <property type="project" value="TreeGrafter"/>
</dbReference>
<evidence type="ECO:0000256" key="9">
    <source>
        <dbReference type="PROSITE-ProRule" id="PRU00469"/>
    </source>
</evidence>
<keyword evidence="9" id="KW-0862">Zinc</keyword>
<gene>
    <name evidence="11" type="primary">PARPA_02822.1 scaffold 5421</name>
</gene>
<dbReference type="SUPFAM" id="SSF57783">
    <property type="entry name" value="Zinc beta-ribbon"/>
    <property type="match status" value="1"/>
</dbReference>
<dbReference type="Pfam" id="PF00382">
    <property type="entry name" value="TFIIB"/>
    <property type="match status" value="2"/>
</dbReference>
<dbReference type="InterPro" id="IPR000812">
    <property type="entry name" value="TFIIB"/>
</dbReference>
<evidence type="ECO:0000256" key="5">
    <source>
        <dbReference type="ARBA" id="ARBA00023163"/>
    </source>
</evidence>
<evidence type="ECO:0000313" key="11">
    <source>
        <dbReference type="EMBL" id="CEP09336.1"/>
    </source>
</evidence>
<dbReference type="GO" id="GO:0017025">
    <property type="term" value="F:TBP-class protein binding"/>
    <property type="evidence" value="ECO:0007669"/>
    <property type="project" value="InterPro"/>
</dbReference>
<evidence type="ECO:0000256" key="6">
    <source>
        <dbReference type="ARBA" id="ARBA00031706"/>
    </source>
</evidence>
<name>A0A0B7MTH0_9FUNG</name>
<evidence type="ECO:0000259" key="10">
    <source>
        <dbReference type="PROSITE" id="PS51134"/>
    </source>
</evidence>
<dbReference type="PROSITE" id="PS51134">
    <property type="entry name" value="ZF_TFIIB"/>
    <property type="match status" value="1"/>
</dbReference>
<dbReference type="SUPFAM" id="SSF47954">
    <property type="entry name" value="Cyclin-like"/>
    <property type="match status" value="2"/>
</dbReference>
<evidence type="ECO:0000256" key="3">
    <source>
        <dbReference type="ARBA" id="ARBA00022737"/>
    </source>
</evidence>
<dbReference type="InterPro" id="IPR023486">
    <property type="entry name" value="TFIIB_CS"/>
</dbReference>
<dbReference type="GO" id="GO:0051123">
    <property type="term" value="P:RNA polymerase II preinitiation complex assembly"/>
    <property type="evidence" value="ECO:0007669"/>
    <property type="project" value="UniProtKB-ARBA"/>
</dbReference>